<dbReference type="Gene3D" id="2.60.40.10">
    <property type="entry name" value="Immunoglobulins"/>
    <property type="match status" value="1"/>
</dbReference>
<sequence>MGMENGKELIDLKAEDWQRRMRGQRRSLGSASASGAPSMANSQLKIHFRVRSPHLHSWERIHVVGSLPALGSWNVIHSFPLQLAEQRHSDNTQLWTGDLLVCSSVKEVRFRYLVVHDLDPCEDVPTKLLIVQKWESQLQSRVCLPHIERRSEASRAQVEDVFGAYDGKRNQISDGWILHDEEQVVHLRIYGEAMKFYKNRYREQSHRLKIVPFDMYTYSDIFSRKNLWRNCSVSAESKDSVDESERADPVLPDVPSFSNTELSVLTRVDPIYGDQYQNGSIFRTNIDYLVFRTRTVSIQHLAFRIEMYTDETRFAMAYALPATLPDTYGKTILPLISTTHQPIGQIEINYMIAKRLKNTPLHFDLVDKSWGKYWRKRKNILEIGHRGMGKSYTGSTIARENTIHSLNAAANRGCDYVEFDVQSTKDAQVIIYHDFHLLVHVAGRSGKESTSHPSKEERYYKIAVKDLTMAQLNLLHFEHVEMAHEPNGATGISVTPSEAELLLTEHHPFPTLAQALQTVDQNVGFNIEIKYPMYMKVVSQHASERRIVFSCFDPDICVLISQKQHYYPVLFLVVGATTRYMPFQDQEPLKLADRYGLVKFVWGDDLDQKEVQQNFKKNINVDALIYDRIGMEEKRDNIFVVEKQSKEALFSASSPAPAVTPKGARRRMSAEVTIFSNRD</sequence>
<evidence type="ECO:0000313" key="4">
    <source>
        <dbReference type="EMBL" id="PAV55975.1"/>
    </source>
</evidence>
<keyword evidence="5" id="KW-1185">Reference proteome</keyword>
<dbReference type="InterPro" id="IPR051578">
    <property type="entry name" value="GDPD"/>
</dbReference>
<keyword evidence="1" id="KW-0378">Hydrolase</keyword>
<dbReference type="InterPro" id="IPR013784">
    <property type="entry name" value="Carb-bd-like_fold"/>
</dbReference>
<dbReference type="SUPFAM" id="SSF51695">
    <property type="entry name" value="PLC-like phosphodiesterases"/>
    <property type="match status" value="1"/>
</dbReference>
<proteinExistence type="predicted"/>
<reference evidence="4 5" key="1">
    <citation type="journal article" date="2017" name="Curr. Biol.">
        <title>Genome architecture and evolution of a unichromosomal asexual nematode.</title>
        <authorList>
            <person name="Fradin H."/>
            <person name="Zegar C."/>
            <person name="Gutwein M."/>
            <person name="Lucas J."/>
            <person name="Kovtun M."/>
            <person name="Corcoran D."/>
            <person name="Baugh L.R."/>
            <person name="Kiontke K."/>
            <person name="Gunsalus K."/>
            <person name="Fitch D.H."/>
            <person name="Piano F."/>
        </authorList>
    </citation>
    <scope>NUCLEOTIDE SEQUENCE [LARGE SCALE GENOMIC DNA]</scope>
    <source>
        <strain evidence="4">PF1309</strain>
    </source>
</reference>
<dbReference type="InterPro" id="IPR013783">
    <property type="entry name" value="Ig-like_fold"/>
</dbReference>
<evidence type="ECO:0000256" key="1">
    <source>
        <dbReference type="ARBA" id="ARBA00022801"/>
    </source>
</evidence>
<dbReference type="PANTHER" id="PTHR22958:SF1">
    <property type="entry name" value="GLYCEROPHOSPHOCHOLINE PHOSPHODIESTERASE GPCPD1"/>
    <property type="match status" value="1"/>
</dbReference>
<dbReference type="SMART" id="SM01065">
    <property type="entry name" value="CBM_2"/>
    <property type="match status" value="1"/>
</dbReference>
<dbReference type="GO" id="GO:0047389">
    <property type="term" value="F:glycerophosphocholine phosphodiesterase activity"/>
    <property type="evidence" value="ECO:0007669"/>
    <property type="project" value="TreeGrafter"/>
</dbReference>
<dbReference type="SUPFAM" id="SSF49452">
    <property type="entry name" value="Starch-binding domain-like"/>
    <property type="match status" value="1"/>
</dbReference>
<dbReference type="GO" id="GO:2001070">
    <property type="term" value="F:starch binding"/>
    <property type="evidence" value="ECO:0007669"/>
    <property type="project" value="InterPro"/>
</dbReference>
<dbReference type="Pfam" id="PF03009">
    <property type="entry name" value="GDPD"/>
    <property type="match status" value="1"/>
</dbReference>
<dbReference type="PROSITE" id="PS51166">
    <property type="entry name" value="CBM20"/>
    <property type="match status" value="1"/>
</dbReference>
<evidence type="ECO:0000259" key="3">
    <source>
        <dbReference type="PROSITE" id="PS51704"/>
    </source>
</evidence>
<dbReference type="InterPro" id="IPR017946">
    <property type="entry name" value="PLC-like_Pdiesterase_TIM-brl"/>
</dbReference>
<dbReference type="PANTHER" id="PTHR22958">
    <property type="entry name" value="GLYCEROPHOSPHORYL DIESTER PHOSPHODIESTERASE"/>
    <property type="match status" value="1"/>
</dbReference>
<feature type="domain" description="GP-PDE" evidence="3">
    <location>
        <begin position="380"/>
        <end position="669"/>
    </location>
</feature>
<organism evidence="4 5">
    <name type="scientific">Diploscapter pachys</name>
    <dbReference type="NCBI Taxonomy" id="2018661"/>
    <lineage>
        <taxon>Eukaryota</taxon>
        <taxon>Metazoa</taxon>
        <taxon>Ecdysozoa</taxon>
        <taxon>Nematoda</taxon>
        <taxon>Chromadorea</taxon>
        <taxon>Rhabditida</taxon>
        <taxon>Rhabditina</taxon>
        <taxon>Rhabditomorpha</taxon>
        <taxon>Rhabditoidea</taxon>
        <taxon>Rhabditidae</taxon>
        <taxon>Diploscapter</taxon>
    </lineage>
</organism>
<dbReference type="PROSITE" id="PS50007">
    <property type="entry name" value="PIPLC_X_DOMAIN"/>
    <property type="match status" value="1"/>
</dbReference>
<dbReference type="GO" id="GO:0046475">
    <property type="term" value="P:glycerophospholipid catabolic process"/>
    <property type="evidence" value="ECO:0007669"/>
    <property type="project" value="TreeGrafter"/>
</dbReference>
<dbReference type="InterPro" id="IPR030395">
    <property type="entry name" value="GP_PDE_dom"/>
</dbReference>
<dbReference type="Pfam" id="PF25329">
    <property type="entry name" value="C2_GDE1"/>
    <property type="match status" value="1"/>
</dbReference>
<evidence type="ECO:0000259" key="2">
    <source>
        <dbReference type="PROSITE" id="PS51166"/>
    </source>
</evidence>
<dbReference type="InterPro" id="IPR057506">
    <property type="entry name" value="C2_GPCPD1"/>
</dbReference>
<accession>A0A2A2J2Z2</accession>
<dbReference type="Proteomes" id="UP000218231">
    <property type="component" value="Unassembled WGS sequence"/>
</dbReference>
<dbReference type="Pfam" id="PF00686">
    <property type="entry name" value="CBM_20"/>
    <property type="match status" value="1"/>
</dbReference>
<dbReference type="InterPro" id="IPR002044">
    <property type="entry name" value="CBM20"/>
</dbReference>
<evidence type="ECO:0000313" key="5">
    <source>
        <dbReference type="Proteomes" id="UP000218231"/>
    </source>
</evidence>
<dbReference type="EMBL" id="LIAE01010733">
    <property type="protein sequence ID" value="PAV55975.1"/>
    <property type="molecule type" value="Genomic_DNA"/>
</dbReference>
<comment type="caution">
    <text evidence="4">The sequence shown here is derived from an EMBL/GenBank/DDBJ whole genome shotgun (WGS) entry which is preliminary data.</text>
</comment>
<dbReference type="STRING" id="2018661.A0A2A2J2Z2"/>
<evidence type="ECO:0008006" key="6">
    <source>
        <dbReference type="Google" id="ProtNLM"/>
    </source>
</evidence>
<name>A0A2A2J2Z2_9BILA</name>
<dbReference type="PROSITE" id="PS51704">
    <property type="entry name" value="GP_PDE"/>
    <property type="match status" value="1"/>
</dbReference>
<feature type="domain" description="CBM20" evidence="2">
    <location>
        <begin position="38"/>
        <end position="164"/>
    </location>
</feature>
<dbReference type="Gene3D" id="3.20.20.190">
    <property type="entry name" value="Phosphatidylinositol (PI) phosphodiesterase"/>
    <property type="match status" value="1"/>
</dbReference>
<gene>
    <name evidence="4" type="ORF">WR25_25443</name>
</gene>
<dbReference type="OrthoDB" id="1058301at2759"/>
<dbReference type="AlphaFoldDB" id="A0A2A2J2Z2"/>
<protein>
    <recommendedName>
        <fullName evidence="6">GP-PDE domain-containing protein</fullName>
    </recommendedName>
</protein>